<proteinExistence type="predicted"/>
<evidence type="ECO:0000256" key="2">
    <source>
        <dbReference type="ARBA" id="ARBA00022485"/>
    </source>
</evidence>
<dbReference type="PROSITE" id="PS51918">
    <property type="entry name" value="RADICAL_SAM"/>
    <property type="match status" value="1"/>
</dbReference>
<dbReference type="SMART" id="SM00729">
    <property type="entry name" value="Elp3"/>
    <property type="match status" value="1"/>
</dbReference>
<keyword evidence="7" id="KW-0501">Molybdenum cofactor biosynthesis</keyword>
<dbReference type="InterPro" id="IPR058240">
    <property type="entry name" value="rSAM_sf"/>
</dbReference>
<dbReference type="GO" id="GO:0061798">
    <property type="term" value="F:GTP 3',8'-cyclase activity"/>
    <property type="evidence" value="ECO:0007669"/>
    <property type="project" value="TreeGrafter"/>
</dbReference>
<feature type="non-terminal residue" evidence="9">
    <location>
        <position position="242"/>
    </location>
</feature>
<dbReference type="InterPro" id="IPR050105">
    <property type="entry name" value="MoCo_biosynth_MoaA/MoaC"/>
</dbReference>
<evidence type="ECO:0000256" key="6">
    <source>
        <dbReference type="ARBA" id="ARBA00023014"/>
    </source>
</evidence>
<dbReference type="PANTHER" id="PTHR22960:SF0">
    <property type="entry name" value="MOLYBDENUM COFACTOR BIOSYNTHESIS PROTEIN 1"/>
    <property type="match status" value="1"/>
</dbReference>
<organism evidence="9">
    <name type="scientific">marine metagenome</name>
    <dbReference type="NCBI Taxonomy" id="408172"/>
    <lineage>
        <taxon>unclassified sequences</taxon>
        <taxon>metagenomes</taxon>
        <taxon>ecological metagenomes</taxon>
    </lineage>
</organism>
<dbReference type="Pfam" id="PF04055">
    <property type="entry name" value="Radical_SAM"/>
    <property type="match status" value="1"/>
</dbReference>
<dbReference type="GO" id="GO:0006777">
    <property type="term" value="P:Mo-molybdopterin cofactor biosynthetic process"/>
    <property type="evidence" value="ECO:0007669"/>
    <property type="project" value="UniProtKB-KW"/>
</dbReference>
<name>A0A382XAQ3_9ZZZZ</name>
<reference evidence="9" key="1">
    <citation type="submission" date="2018-05" db="EMBL/GenBank/DDBJ databases">
        <authorList>
            <person name="Lanie J.A."/>
            <person name="Ng W.-L."/>
            <person name="Kazmierczak K.M."/>
            <person name="Andrzejewski T.M."/>
            <person name="Davidsen T.M."/>
            <person name="Wayne K.J."/>
            <person name="Tettelin H."/>
            <person name="Glass J.I."/>
            <person name="Rusch D."/>
            <person name="Podicherti R."/>
            <person name="Tsui H.-C.T."/>
            <person name="Winkler M.E."/>
        </authorList>
    </citation>
    <scope>NUCLEOTIDE SEQUENCE</scope>
</reference>
<sequence length="242" mass="28166">MPLLDQFSRPINYLRVSVTDRCDLRCVYCMKENMTFLPKNEILTFEEIERLCDNFIEMGVNKIRLTGGEPLVRKDILKLIKQLNLKKNKTNLKEITLTTNGTLLAKYAKDLKENGINRINVSLDTIDQKKYNEVTRFGNLEKVITGIKEAKKNNIDIKINTVVIKNFNEDELEKLIIWANRINSDITFIEIMPMEETDMSRHLQFVPLDKIYKTLDKKFNFTKIKKNTGGPSTYYSSSKISI</sequence>
<evidence type="ECO:0000256" key="7">
    <source>
        <dbReference type="ARBA" id="ARBA00023150"/>
    </source>
</evidence>
<evidence type="ECO:0000256" key="4">
    <source>
        <dbReference type="ARBA" id="ARBA00022723"/>
    </source>
</evidence>
<dbReference type="SFLD" id="SFLDS00029">
    <property type="entry name" value="Radical_SAM"/>
    <property type="match status" value="1"/>
</dbReference>
<dbReference type="SFLD" id="SFLDG01067">
    <property type="entry name" value="SPASM/twitch_domain_containing"/>
    <property type="match status" value="1"/>
</dbReference>
<dbReference type="SUPFAM" id="SSF102114">
    <property type="entry name" value="Radical SAM enzymes"/>
    <property type="match status" value="1"/>
</dbReference>
<evidence type="ECO:0000256" key="3">
    <source>
        <dbReference type="ARBA" id="ARBA00022691"/>
    </source>
</evidence>
<dbReference type="InterPro" id="IPR006638">
    <property type="entry name" value="Elp3/MiaA/NifB-like_rSAM"/>
</dbReference>
<dbReference type="PROSITE" id="PS01305">
    <property type="entry name" value="MOAA_NIFB_PQQE"/>
    <property type="match status" value="1"/>
</dbReference>
<dbReference type="CDD" id="cd01335">
    <property type="entry name" value="Radical_SAM"/>
    <property type="match status" value="1"/>
</dbReference>
<keyword evidence="3" id="KW-0949">S-adenosyl-L-methionine</keyword>
<dbReference type="GO" id="GO:0051539">
    <property type="term" value="F:4 iron, 4 sulfur cluster binding"/>
    <property type="evidence" value="ECO:0007669"/>
    <property type="project" value="UniProtKB-KW"/>
</dbReference>
<dbReference type="AlphaFoldDB" id="A0A382XAQ3"/>
<dbReference type="SFLD" id="SFLDG01386">
    <property type="entry name" value="main_SPASM_domain-containing"/>
    <property type="match status" value="1"/>
</dbReference>
<dbReference type="GO" id="GO:0046872">
    <property type="term" value="F:metal ion binding"/>
    <property type="evidence" value="ECO:0007669"/>
    <property type="project" value="UniProtKB-KW"/>
</dbReference>
<keyword evidence="4" id="KW-0479">Metal-binding</keyword>
<dbReference type="PANTHER" id="PTHR22960">
    <property type="entry name" value="MOLYBDOPTERIN COFACTOR SYNTHESIS PROTEIN A"/>
    <property type="match status" value="1"/>
</dbReference>
<dbReference type="Gene3D" id="3.20.20.70">
    <property type="entry name" value="Aldolase class I"/>
    <property type="match status" value="1"/>
</dbReference>
<dbReference type="EMBL" id="UINC01165814">
    <property type="protein sequence ID" value="SVD67418.1"/>
    <property type="molecule type" value="Genomic_DNA"/>
</dbReference>
<evidence type="ECO:0000259" key="8">
    <source>
        <dbReference type="PROSITE" id="PS51918"/>
    </source>
</evidence>
<keyword evidence="6" id="KW-0411">Iron-sulfur</keyword>
<evidence type="ECO:0000256" key="5">
    <source>
        <dbReference type="ARBA" id="ARBA00023004"/>
    </source>
</evidence>
<keyword evidence="5" id="KW-0408">Iron</keyword>
<accession>A0A382XAQ3</accession>
<keyword evidence="2" id="KW-0004">4Fe-4S</keyword>
<dbReference type="GO" id="GO:0061799">
    <property type="term" value="F:cyclic pyranopterin monophosphate synthase activity"/>
    <property type="evidence" value="ECO:0007669"/>
    <property type="project" value="TreeGrafter"/>
</dbReference>
<dbReference type="InterPro" id="IPR007197">
    <property type="entry name" value="rSAM"/>
</dbReference>
<dbReference type="InterPro" id="IPR000385">
    <property type="entry name" value="MoaA_NifB_PqqE_Fe-S-bd_CS"/>
</dbReference>
<evidence type="ECO:0000313" key="9">
    <source>
        <dbReference type="EMBL" id="SVD67418.1"/>
    </source>
</evidence>
<dbReference type="InterPro" id="IPR013785">
    <property type="entry name" value="Aldolase_TIM"/>
</dbReference>
<evidence type="ECO:0000256" key="1">
    <source>
        <dbReference type="ARBA" id="ARBA00001966"/>
    </source>
</evidence>
<protein>
    <recommendedName>
        <fullName evidence="8">Radical SAM core domain-containing protein</fullName>
    </recommendedName>
</protein>
<comment type="cofactor">
    <cofactor evidence="1">
        <name>[4Fe-4S] cluster</name>
        <dbReference type="ChEBI" id="CHEBI:49883"/>
    </cofactor>
</comment>
<gene>
    <name evidence="9" type="ORF">METZ01_LOCUS420272</name>
</gene>
<feature type="domain" description="Radical SAM core" evidence="8">
    <location>
        <begin position="6"/>
        <end position="231"/>
    </location>
</feature>